<sequence>MILKIIAKPNSKNPGIEKLSETDWIVRLKSPPVDGKANEELIERIAEELRIAKSKVELLKGESGKNKKIQIHF</sequence>
<comment type="caution">
    <text evidence="2">The sequence shown here is derived from an EMBL/GenBank/DDBJ whole genome shotgun (WGS) entry which is preliminary data.</text>
</comment>
<keyword evidence="3" id="KW-1185">Reference proteome</keyword>
<protein>
    <submittedName>
        <fullName evidence="2">DUF167 domain-containing protein</fullName>
    </submittedName>
</protein>
<dbReference type="PANTHER" id="PTHR13420:SF7">
    <property type="entry name" value="UPF0235 PROTEIN C15ORF40"/>
    <property type="match status" value="1"/>
</dbReference>
<dbReference type="Pfam" id="PF02594">
    <property type="entry name" value="DUF167"/>
    <property type="match status" value="1"/>
</dbReference>
<dbReference type="AlphaFoldDB" id="A0A4R9K1R9"/>
<dbReference type="InterPro" id="IPR003746">
    <property type="entry name" value="DUF167"/>
</dbReference>
<dbReference type="NCBIfam" id="TIGR00251">
    <property type="entry name" value="DUF167 family protein"/>
    <property type="match status" value="1"/>
</dbReference>
<proteinExistence type="inferred from homology"/>
<comment type="similarity">
    <text evidence="1">Belongs to the UPF0235 family.</text>
</comment>
<dbReference type="OrthoDB" id="9800587at2"/>
<dbReference type="Gene3D" id="3.30.1200.10">
    <property type="entry name" value="YggU-like"/>
    <property type="match status" value="1"/>
</dbReference>
<dbReference type="GO" id="GO:0005737">
    <property type="term" value="C:cytoplasm"/>
    <property type="evidence" value="ECO:0007669"/>
    <property type="project" value="TreeGrafter"/>
</dbReference>
<evidence type="ECO:0000313" key="3">
    <source>
        <dbReference type="Proteomes" id="UP000297693"/>
    </source>
</evidence>
<accession>A0A4R9K1R9</accession>
<dbReference type="RefSeq" id="WP_135624074.1">
    <property type="nucleotide sequence ID" value="NZ_RQGD01000034.1"/>
</dbReference>
<dbReference type="EMBL" id="RQGD01000034">
    <property type="protein sequence ID" value="TGL58055.1"/>
    <property type="molecule type" value="Genomic_DNA"/>
</dbReference>
<dbReference type="Proteomes" id="UP000297693">
    <property type="component" value="Unassembled WGS sequence"/>
</dbReference>
<dbReference type="SUPFAM" id="SSF69786">
    <property type="entry name" value="YggU-like"/>
    <property type="match status" value="1"/>
</dbReference>
<gene>
    <name evidence="2" type="ORF">EHQ58_11735</name>
</gene>
<reference evidence="2" key="1">
    <citation type="journal article" date="2019" name="PLoS Negl. Trop. Dis.">
        <title>Revisiting the worldwide diversity of Leptospira species in the environment.</title>
        <authorList>
            <person name="Vincent A.T."/>
            <person name="Schiettekatte O."/>
            <person name="Bourhy P."/>
            <person name="Veyrier F.J."/>
            <person name="Picardeau M."/>
        </authorList>
    </citation>
    <scope>NUCLEOTIDE SEQUENCE [LARGE SCALE GENOMIC DNA]</scope>
    <source>
        <strain evidence="2">201702476</strain>
    </source>
</reference>
<evidence type="ECO:0000256" key="1">
    <source>
        <dbReference type="ARBA" id="ARBA00010364"/>
    </source>
</evidence>
<organism evidence="2 3">
    <name type="scientific">Leptospira ognonensis</name>
    <dbReference type="NCBI Taxonomy" id="2484945"/>
    <lineage>
        <taxon>Bacteria</taxon>
        <taxon>Pseudomonadati</taxon>
        <taxon>Spirochaetota</taxon>
        <taxon>Spirochaetia</taxon>
        <taxon>Leptospirales</taxon>
        <taxon>Leptospiraceae</taxon>
        <taxon>Leptospira</taxon>
    </lineage>
</organism>
<evidence type="ECO:0000313" key="2">
    <source>
        <dbReference type="EMBL" id="TGL58055.1"/>
    </source>
</evidence>
<dbReference type="InterPro" id="IPR036591">
    <property type="entry name" value="YggU-like_sf"/>
</dbReference>
<name>A0A4R9K1R9_9LEPT</name>
<dbReference type="SMART" id="SM01152">
    <property type="entry name" value="DUF167"/>
    <property type="match status" value="1"/>
</dbReference>
<dbReference type="PANTHER" id="PTHR13420">
    <property type="entry name" value="UPF0235 PROTEIN C15ORF40"/>
    <property type="match status" value="1"/>
</dbReference>